<evidence type="ECO:0000313" key="3">
    <source>
        <dbReference type="Proteomes" id="UP001221142"/>
    </source>
</evidence>
<sequence length="498" mass="55423">MSLAFLPAELYTAIIDHFNPDDAQQSTLSLTRALPYAPISHYLLFRNIVITRAEQAVRLTIRLLKPDAAQIPHYVQEFSLRDEWTVDAELIVNLLSKLLPKMRSLSLCIGTNFAPEHLEAIFHTPRPELRFLSLKFRTYVKRATYQQFLSGSYFDSTLACLAKWPDSDLASLSIVQVPMDPAEAPKVAFAQPIVFHRLDSHLSELAQSLYISSVTSFRLCIPSRAVSAPLTSSVFSLPAVELLDLSTCNVHAAELTDTILARLTKVKHLILDHGTLFRGEYRAEDWAALGKGCALSGVRRAKERERKLRQAQAAMVAVGPELPAPERRARQGRRGVSTATISVRKSPPRTSSSSGTHVVDAATVTVMRKVRLFPAVPTLRSFATTPNAFVPPENHVEIRAQFEKGWLEGLAQLLELRKRLFQSKRLGTSVIMRILDVEEMDSASEEGLNGLVEMSEADWEVDDLEALVTPVLCLVGPDRAEAHEKGCAHSVAWTKWND</sequence>
<reference evidence="2" key="1">
    <citation type="submission" date="2023-03" db="EMBL/GenBank/DDBJ databases">
        <title>Massive genome expansion in bonnet fungi (Mycena s.s.) driven by repeated elements and novel gene families across ecological guilds.</title>
        <authorList>
            <consortium name="Lawrence Berkeley National Laboratory"/>
            <person name="Harder C.B."/>
            <person name="Miyauchi S."/>
            <person name="Viragh M."/>
            <person name="Kuo A."/>
            <person name="Thoen E."/>
            <person name="Andreopoulos B."/>
            <person name="Lu D."/>
            <person name="Skrede I."/>
            <person name="Drula E."/>
            <person name="Henrissat B."/>
            <person name="Morin E."/>
            <person name="Kohler A."/>
            <person name="Barry K."/>
            <person name="LaButti K."/>
            <person name="Morin E."/>
            <person name="Salamov A."/>
            <person name="Lipzen A."/>
            <person name="Mereny Z."/>
            <person name="Hegedus B."/>
            <person name="Baldrian P."/>
            <person name="Stursova M."/>
            <person name="Weitz H."/>
            <person name="Taylor A."/>
            <person name="Grigoriev I.V."/>
            <person name="Nagy L.G."/>
            <person name="Martin F."/>
            <person name="Kauserud H."/>
        </authorList>
    </citation>
    <scope>NUCLEOTIDE SEQUENCE</scope>
    <source>
        <strain evidence="2">9284</strain>
    </source>
</reference>
<feature type="region of interest" description="Disordered" evidence="1">
    <location>
        <begin position="328"/>
        <end position="356"/>
    </location>
</feature>
<evidence type="ECO:0008006" key="4">
    <source>
        <dbReference type="Google" id="ProtNLM"/>
    </source>
</evidence>
<organism evidence="2 3">
    <name type="scientific">Roridomyces roridus</name>
    <dbReference type="NCBI Taxonomy" id="1738132"/>
    <lineage>
        <taxon>Eukaryota</taxon>
        <taxon>Fungi</taxon>
        <taxon>Dikarya</taxon>
        <taxon>Basidiomycota</taxon>
        <taxon>Agaricomycotina</taxon>
        <taxon>Agaricomycetes</taxon>
        <taxon>Agaricomycetidae</taxon>
        <taxon>Agaricales</taxon>
        <taxon>Marasmiineae</taxon>
        <taxon>Mycenaceae</taxon>
        <taxon>Roridomyces</taxon>
    </lineage>
</organism>
<keyword evidence="3" id="KW-1185">Reference proteome</keyword>
<evidence type="ECO:0000256" key="1">
    <source>
        <dbReference type="SAM" id="MobiDB-lite"/>
    </source>
</evidence>
<dbReference type="AlphaFoldDB" id="A0AAD7FBU3"/>
<protein>
    <recommendedName>
        <fullName evidence="4">F-box domain-containing protein</fullName>
    </recommendedName>
</protein>
<feature type="compositionally biased region" description="Polar residues" evidence="1">
    <location>
        <begin position="337"/>
        <end position="356"/>
    </location>
</feature>
<comment type="caution">
    <text evidence="2">The sequence shown here is derived from an EMBL/GenBank/DDBJ whole genome shotgun (WGS) entry which is preliminary data.</text>
</comment>
<dbReference type="Proteomes" id="UP001221142">
    <property type="component" value="Unassembled WGS sequence"/>
</dbReference>
<dbReference type="EMBL" id="JARKIF010000034">
    <property type="protein sequence ID" value="KAJ7610936.1"/>
    <property type="molecule type" value="Genomic_DNA"/>
</dbReference>
<proteinExistence type="predicted"/>
<gene>
    <name evidence="2" type="ORF">FB45DRAFT_760951</name>
</gene>
<accession>A0AAD7FBU3</accession>
<name>A0AAD7FBU3_9AGAR</name>
<evidence type="ECO:0000313" key="2">
    <source>
        <dbReference type="EMBL" id="KAJ7610936.1"/>
    </source>
</evidence>